<accession>A0ACC2H265</accession>
<comment type="caution">
    <text evidence="1">The sequence shown here is derived from an EMBL/GenBank/DDBJ whole genome shotgun (WGS) entry which is preliminary data.</text>
</comment>
<keyword evidence="2" id="KW-1185">Reference proteome</keyword>
<name>A0ACC2H265_DALPE</name>
<gene>
    <name evidence="1" type="ORF">DPEC_G00068520</name>
</gene>
<protein>
    <submittedName>
        <fullName evidence="1">Uncharacterized protein</fullName>
    </submittedName>
</protein>
<dbReference type="Proteomes" id="UP001157502">
    <property type="component" value="Chromosome 6"/>
</dbReference>
<proteinExistence type="predicted"/>
<evidence type="ECO:0000313" key="1">
    <source>
        <dbReference type="EMBL" id="KAJ8009855.1"/>
    </source>
</evidence>
<dbReference type="EMBL" id="CM055733">
    <property type="protein sequence ID" value="KAJ8009855.1"/>
    <property type="molecule type" value="Genomic_DNA"/>
</dbReference>
<reference evidence="1" key="1">
    <citation type="submission" date="2021-05" db="EMBL/GenBank/DDBJ databases">
        <authorList>
            <person name="Pan Q."/>
            <person name="Jouanno E."/>
            <person name="Zahm M."/>
            <person name="Klopp C."/>
            <person name="Cabau C."/>
            <person name="Louis A."/>
            <person name="Berthelot C."/>
            <person name="Parey E."/>
            <person name="Roest Crollius H."/>
            <person name="Montfort J."/>
            <person name="Robinson-Rechavi M."/>
            <person name="Bouchez O."/>
            <person name="Lampietro C."/>
            <person name="Lopez Roques C."/>
            <person name="Donnadieu C."/>
            <person name="Postlethwait J."/>
            <person name="Bobe J."/>
            <person name="Dillon D."/>
            <person name="Chandos A."/>
            <person name="von Hippel F."/>
            <person name="Guiguen Y."/>
        </authorList>
    </citation>
    <scope>NUCLEOTIDE SEQUENCE</scope>
    <source>
        <strain evidence="1">YG-Jan2019</strain>
    </source>
</reference>
<sequence length="103" mass="11555">MGTINSKIEPPPEIFLPNPLIGPVMDKVTAWGCFRTGLPDRGKQFNLFLCEKNGFMSWVPAGFPDCVWQAKVDDQHSFPQNGLTLQRFNDDMPTERKNAISAS</sequence>
<organism evidence="1 2">
    <name type="scientific">Dallia pectoralis</name>
    <name type="common">Alaska blackfish</name>
    <dbReference type="NCBI Taxonomy" id="75939"/>
    <lineage>
        <taxon>Eukaryota</taxon>
        <taxon>Metazoa</taxon>
        <taxon>Chordata</taxon>
        <taxon>Craniata</taxon>
        <taxon>Vertebrata</taxon>
        <taxon>Euteleostomi</taxon>
        <taxon>Actinopterygii</taxon>
        <taxon>Neopterygii</taxon>
        <taxon>Teleostei</taxon>
        <taxon>Protacanthopterygii</taxon>
        <taxon>Esociformes</taxon>
        <taxon>Umbridae</taxon>
        <taxon>Dallia</taxon>
    </lineage>
</organism>
<evidence type="ECO:0000313" key="2">
    <source>
        <dbReference type="Proteomes" id="UP001157502"/>
    </source>
</evidence>